<dbReference type="SUPFAM" id="SSF81321">
    <property type="entry name" value="Family A G protein-coupled receptor-like"/>
    <property type="match status" value="1"/>
</dbReference>
<feature type="transmembrane region" description="Helical" evidence="5">
    <location>
        <begin position="183"/>
        <end position="206"/>
    </location>
</feature>
<keyword evidence="4 5" id="KW-0472">Membrane</keyword>
<evidence type="ECO:0000313" key="7">
    <source>
        <dbReference type="Proteomes" id="UP000887540"/>
    </source>
</evidence>
<proteinExistence type="predicted"/>
<dbReference type="PANTHER" id="PTHR46955">
    <property type="entry name" value="PROTEIN CBG01349-RELATED"/>
    <property type="match status" value="1"/>
</dbReference>
<sequence>MGIEESFLYNPHGCVLAALPQLFGIMFGQVIILAMAIDRLLAVCKPAEYKKNNKQMRIYTVNLIAFGAGIFFCLFSILSVKPDNMKDRPCTAGANNTKLFQTFGFISGLIIASVIFTIYLCTVCMIKRFAKINDISMGLVFQRQRRVFVSISLILLFYAIFWCLPMVFVGITNHTKFGIQFVGYNSIVISLCAGLNSCVGIFVYLAKHSELRRYYLNIYCSMFVRISREDSHLSHKFLSLNYRKNDEDVHKLSEVIDL</sequence>
<evidence type="ECO:0000256" key="1">
    <source>
        <dbReference type="ARBA" id="ARBA00004370"/>
    </source>
</evidence>
<accession>A0A914E9V4</accession>
<evidence type="ECO:0000259" key="6">
    <source>
        <dbReference type="PROSITE" id="PS50262"/>
    </source>
</evidence>
<dbReference type="InterPro" id="IPR052322">
    <property type="entry name" value="Mito_rRNA_Mtase_NSUN4"/>
</dbReference>
<dbReference type="PROSITE" id="PS50262">
    <property type="entry name" value="G_PROTEIN_RECEP_F1_2"/>
    <property type="match status" value="1"/>
</dbReference>
<feature type="transmembrane region" description="Helical" evidence="5">
    <location>
        <begin position="147"/>
        <end position="171"/>
    </location>
</feature>
<dbReference type="GO" id="GO:0004930">
    <property type="term" value="F:G protein-coupled receptor activity"/>
    <property type="evidence" value="ECO:0007669"/>
    <property type="project" value="InterPro"/>
</dbReference>
<feature type="transmembrane region" description="Helical" evidence="5">
    <location>
        <begin position="100"/>
        <end position="126"/>
    </location>
</feature>
<evidence type="ECO:0000256" key="4">
    <source>
        <dbReference type="ARBA" id="ARBA00023136"/>
    </source>
</evidence>
<dbReference type="Pfam" id="PF10320">
    <property type="entry name" value="7TM_GPCR_Srsx"/>
    <property type="match status" value="1"/>
</dbReference>
<dbReference type="WBParaSite" id="ACRNAN_scaffold668.g8761.t1">
    <property type="protein sequence ID" value="ACRNAN_scaffold668.g8761.t1"/>
    <property type="gene ID" value="ACRNAN_scaffold668.g8761"/>
</dbReference>
<dbReference type="PANTHER" id="PTHR46955:SF3">
    <property type="entry name" value="G_PROTEIN_RECEP_F1_2 DOMAIN-CONTAINING PROTEIN"/>
    <property type="match status" value="1"/>
</dbReference>
<dbReference type="InterPro" id="IPR019424">
    <property type="entry name" value="7TM_GPCR_Srsx"/>
</dbReference>
<evidence type="ECO:0000256" key="3">
    <source>
        <dbReference type="ARBA" id="ARBA00022989"/>
    </source>
</evidence>
<feature type="transmembrane region" description="Helical" evidence="5">
    <location>
        <begin position="58"/>
        <end position="80"/>
    </location>
</feature>
<dbReference type="GO" id="GO:0016020">
    <property type="term" value="C:membrane"/>
    <property type="evidence" value="ECO:0007669"/>
    <property type="project" value="UniProtKB-SubCell"/>
</dbReference>
<keyword evidence="2 5" id="KW-0812">Transmembrane</keyword>
<feature type="domain" description="G-protein coupled receptors family 1 profile" evidence="6">
    <location>
        <begin position="1"/>
        <end position="204"/>
    </location>
</feature>
<dbReference type="InterPro" id="IPR000276">
    <property type="entry name" value="GPCR_Rhodpsn"/>
</dbReference>
<keyword evidence="3 5" id="KW-1133">Transmembrane helix</keyword>
<organism evidence="7 8">
    <name type="scientific">Acrobeloides nanus</name>
    <dbReference type="NCBI Taxonomy" id="290746"/>
    <lineage>
        <taxon>Eukaryota</taxon>
        <taxon>Metazoa</taxon>
        <taxon>Ecdysozoa</taxon>
        <taxon>Nematoda</taxon>
        <taxon>Chromadorea</taxon>
        <taxon>Rhabditida</taxon>
        <taxon>Tylenchina</taxon>
        <taxon>Cephalobomorpha</taxon>
        <taxon>Cephaloboidea</taxon>
        <taxon>Cephalobidae</taxon>
        <taxon>Acrobeloides</taxon>
    </lineage>
</organism>
<dbReference type="Proteomes" id="UP000887540">
    <property type="component" value="Unplaced"/>
</dbReference>
<evidence type="ECO:0000256" key="5">
    <source>
        <dbReference type="SAM" id="Phobius"/>
    </source>
</evidence>
<reference evidence="8" key="1">
    <citation type="submission" date="2022-11" db="UniProtKB">
        <authorList>
            <consortium name="WormBaseParasite"/>
        </authorList>
    </citation>
    <scope>IDENTIFICATION</scope>
</reference>
<evidence type="ECO:0000313" key="8">
    <source>
        <dbReference type="WBParaSite" id="ACRNAN_scaffold668.g8761.t1"/>
    </source>
</evidence>
<protein>
    <submittedName>
        <fullName evidence="8">G-protein coupled receptors family 1 profile domain-containing protein</fullName>
    </submittedName>
</protein>
<keyword evidence="7" id="KW-1185">Reference proteome</keyword>
<feature type="transmembrane region" description="Helical" evidence="5">
    <location>
        <begin position="15"/>
        <end position="37"/>
    </location>
</feature>
<dbReference type="AlphaFoldDB" id="A0A914E9V4"/>
<evidence type="ECO:0000256" key="2">
    <source>
        <dbReference type="ARBA" id="ARBA00022692"/>
    </source>
</evidence>
<name>A0A914E9V4_9BILA</name>
<dbReference type="SMART" id="SM01381">
    <property type="entry name" value="7TM_GPCR_Srsx"/>
    <property type="match status" value="1"/>
</dbReference>
<comment type="subcellular location">
    <subcellularLocation>
        <location evidence="1">Membrane</location>
    </subcellularLocation>
</comment>
<dbReference type="InterPro" id="IPR017452">
    <property type="entry name" value="GPCR_Rhodpsn_7TM"/>
</dbReference>
<dbReference type="CDD" id="cd00637">
    <property type="entry name" value="7tm_classA_rhodopsin-like"/>
    <property type="match status" value="1"/>
</dbReference>
<dbReference type="Gene3D" id="1.20.1070.10">
    <property type="entry name" value="Rhodopsin 7-helix transmembrane proteins"/>
    <property type="match status" value="1"/>
</dbReference>